<evidence type="ECO:0000313" key="3">
    <source>
        <dbReference type="Proteomes" id="UP000034160"/>
    </source>
</evidence>
<dbReference type="PANTHER" id="PTHR34934:SF1">
    <property type="entry name" value="FLAVIN-DEPENDENT THYMIDYLATE SYNTHASE"/>
    <property type="match status" value="1"/>
</dbReference>
<protein>
    <recommendedName>
        <fullName evidence="1">FAD-dependent thymidylate synthase</fullName>
        <ecNumber evidence="1">2.1.1.148</ecNumber>
    </recommendedName>
</protein>
<dbReference type="InterPro" id="IPR003669">
    <property type="entry name" value="Thymidylate_synthase_ThyX"/>
</dbReference>
<reference evidence="2 3" key="1">
    <citation type="journal article" date="2015" name="Nature">
        <title>rRNA introns, odd ribosomes, and small enigmatic genomes across a large radiation of phyla.</title>
        <authorList>
            <person name="Brown C.T."/>
            <person name="Hug L.A."/>
            <person name="Thomas B.C."/>
            <person name="Sharon I."/>
            <person name="Castelle C.J."/>
            <person name="Singh A."/>
            <person name="Wilkins M.J."/>
            <person name="Williams K.H."/>
            <person name="Banfield J.F."/>
        </authorList>
    </citation>
    <scope>NUCLEOTIDE SEQUENCE [LARGE SCALE GENOMIC DNA]</scope>
</reference>
<sequence length="291" mass="33126">MGKKVKDYYPPVYKTGKGTLYLKSPGVVLLAKPDVNLGNLDGFLRGFDKKMGFTDYLRDKTKLESSEQLSKIAGQACYASFGPKRTMNVDAAKYFYNLISSGHGSVLEHANFSLFLYGISRSLTHELVRHRAGFGYSQLSQRYVSGRVLRFIEREEYQKDEKLHKMFEKRIDRAADEYEMIAGILAVKQEKGADKLLSGESKTDLRKKVNQSARSVLPNETETWMVITGNVRAWRHVISMRASEHAETEIRKLAYLVYKRLSVEAPILFADYSEVKYSDGTMGVKTEFPKV</sequence>
<dbReference type="Proteomes" id="UP000034160">
    <property type="component" value="Unassembled WGS sequence"/>
</dbReference>
<dbReference type="PANTHER" id="PTHR34934">
    <property type="entry name" value="FLAVIN-DEPENDENT THYMIDYLATE SYNTHASE"/>
    <property type="match status" value="1"/>
</dbReference>
<dbReference type="PROSITE" id="PS51331">
    <property type="entry name" value="THYX"/>
    <property type="match status" value="1"/>
</dbReference>
<dbReference type="EC" id="2.1.1.148" evidence="1"/>
<dbReference type="NCBIfam" id="TIGR02170">
    <property type="entry name" value="thyX"/>
    <property type="match status" value="1"/>
</dbReference>
<dbReference type="GO" id="GO:0006231">
    <property type="term" value="P:dTMP biosynthetic process"/>
    <property type="evidence" value="ECO:0007669"/>
    <property type="project" value="UniProtKB-UniRule"/>
</dbReference>
<evidence type="ECO:0000313" key="2">
    <source>
        <dbReference type="EMBL" id="KKS33016.1"/>
    </source>
</evidence>
<dbReference type="Gene3D" id="6.10.140.450">
    <property type="match status" value="1"/>
</dbReference>
<proteinExistence type="predicted"/>
<dbReference type="STRING" id="1618356.UU93_C0003G0024"/>
<dbReference type="GO" id="GO:0004799">
    <property type="term" value="F:thymidylate synthase activity"/>
    <property type="evidence" value="ECO:0007669"/>
    <property type="project" value="TreeGrafter"/>
</dbReference>
<dbReference type="Pfam" id="PF02511">
    <property type="entry name" value="Thy1"/>
    <property type="match status" value="1"/>
</dbReference>
<dbReference type="AlphaFoldDB" id="A0A0G1AFW5"/>
<dbReference type="PATRIC" id="fig|1618356.3.peg.214"/>
<name>A0A0G1AFW5_9BACT</name>
<gene>
    <name evidence="2" type="ORF">UU93_C0003G0024</name>
</gene>
<evidence type="ECO:0000256" key="1">
    <source>
        <dbReference type="NCBIfam" id="TIGR02170"/>
    </source>
</evidence>
<dbReference type="InterPro" id="IPR036098">
    <property type="entry name" value="Thymidylate_synthase_ThyX_sf"/>
</dbReference>
<dbReference type="EMBL" id="LCCN01000003">
    <property type="protein sequence ID" value="KKS33016.1"/>
    <property type="molecule type" value="Genomic_DNA"/>
</dbReference>
<dbReference type="GO" id="GO:0050797">
    <property type="term" value="F:thymidylate synthase (FAD) activity"/>
    <property type="evidence" value="ECO:0007669"/>
    <property type="project" value="UniProtKB-UniRule"/>
</dbReference>
<accession>A0A0G1AFW5</accession>
<dbReference type="GO" id="GO:0070402">
    <property type="term" value="F:NADPH binding"/>
    <property type="evidence" value="ECO:0007669"/>
    <property type="project" value="TreeGrafter"/>
</dbReference>
<dbReference type="Gene3D" id="3.30.70.3180">
    <property type="match status" value="2"/>
</dbReference>
<dbReference type="SUPFAM" id="SSF69796">
    <property type="entry name" value="Thymidylate synthase-complementing protein Thy1"/>
    <property type="match status" value="1"/>
</dbReference>
<dbReference type="CDD" id="cd20175">
    <property type="entry name" value="ThyX"/>
    <property type="match status" value="1"/>
</dbReference>
<dbReference type="GO" id="GO:0050660">
    <property type="term" value="F:flavin adenine dinucleotide binding"/>
    <property type="evidence" value="ECO:0007669"/>
    <property type="project" value="UniProtKB-UniRule"/>
</dbReference>
<organism evidence="2 3">
    <name type="scientific">Candidatus Amesbacteria bacterium GW2011_GWA2_42_12</name>
    <dbReference type="NCBI Taxonomy" id="1618356"/>
    <lineage>
        <taxon>Bacteria</taxon>
        <taxon>Candidatus Amesiibacteriota</taxon>
    </lineage>
</organism>
<comment type="caution">
    <text evidence="2">The sequence shown here is derived from an EMBL/GenBank/DDBJ whole genome shotgun (WGS) entry which is preliminary data.</text>
</comment>